<accession>A0A9P6JRX3</accession>
<feature type="signal peptide" evidence="1">
    <location>
        <begin position="1"/>
        <end position="22"/>
    </location>
</feature>
<gene>
    <name evidence="2" type="ORF">CPB83DRAFT_189471</name>
</gene>
<evidence type="ECO:0000313" key="3">
    <source>
        <dbReference type="Proteomes" id="UP000807306"/>
    </source>
</evidence>
<dbReference type="Proteomes" id="UP000807306">
    <property type="component" value="Unassembled WGS sequence"/>
</dbReference>
<keyword evidence="1" id="KW-0732">Signal</keyword>
<dbReference type="AlphaFoldDB" id="A0A9P6JRX3"/>
<evidence type="ECO:0000256" key="1">
    <source>
        <dbReference type="SAM" id="SignalP"/>
    </source>
</evidence>
<evidence type="ECO:0000313" key="2">
    <source>
        <dbReference type="EMBL" id="KAF9530224.1"/>
    </source>
</evidence>
<proteinExistence type="predicted"/>
<comment type="caution">
    <text evidence="2">The sequence shown here is derived from an EMBL/GenBank/DDBJ whole genome shotgun (WGS) entry which is preliminary data.</text>
</comment>
<feature type="chain" id="PRO_5040383169" description="Secreted protein" evidence="1">
    <location>
        <begin position="23"/>
        <end position="92"/>
    </location>
</feature>
<protein>
    <recommendedName>
        <fullName evidence="4">Secreted protein</fullName>
    </recommendedName>
</protein>
<organism evidence="2 3">
    <name type="scientific">Crepidotus variabilis</name>
    <dbReference type="NCBI Taxonomy" id="179855"/>
    <lineage>
        <taxon>Eukaryota</taxon>
        <taxon>Fungi</taxon>
        <taxon>Dikarya</taxon>
        <taxon>Basidiomycota</taxon>
        <taxon>Agaricomycotina</taxon>
        <taxon>Agaricomycetes</taxon>
        <taxon>Agaricomycetidae</taxon>
        <taxon>Agaricales</taxon>
        <taxon>Agaricineae</taxon>
        <taxon>Crepidotaceae</taxon>
        <taxon>Crepidotus</taxon>
    </lineage>
</organism>
<dbReference type="EMBL" id="MU157841">
    <property type="protein sequence ID" value="KAF9530224.1"/>
    <property type="molecule type" value="Genomic_DNA"/>
</dbReference>
<sequence>MNRRTQLTRAFLFLEFLTSILASLDRFACRNGNLEGWDKEPAQPSPMAGYLIVVALSKRAEILHLKGSIAAAVICKLRAFDYLALPLGRGFH</sequence>
<evidence type="ECO:0008006" key="4">
    <source>
        <dbReference type="Google" id="ProtNLM"/>
    </source>
</evidence>
<name>A0A9P6JRX3_9AGAR</name>
<keyword evidence="3" id="KW-1185">Reference proteome</keyword>
<reference evidence="2" key="1">
    <citation type="submission" date="2020-11" db="EMBL/GenBank/DDBJ databases">
        <authorList>
            <consortium name="DOE Joint Genome Institute"/>
            <person name="Ahrendt S."/>
            <person name="Riley R."/>
            <person name="Andreopoulos W."/>
            <person name="Labutti K."/>
            <person name="Pangilinan J."/>
            <person name="Ruiz-Duenas F.J."/>
            <person name="Barrasa J.M."/>
            <person name="Sanchez-Garcia M."/>
            <person name="Camarero S."/>
            <person name="Miyauchi S."/>
            <person name="Serrano A."/>
            <person name="Linde D."/>
            <person name="Babiker R."/>
            <person name="Drula E."/>
            <person name="Ayuso-Fernandez I."/>
            <person name="Pacheco R."/>
            <person name="Padilla G."/>
            <person name="Ferreira P."/>
            <person name="Barriuso J."/>
            <person name="Kellner H."/>
            <person name="Castanera R."/>
            <person name="Alfaro M."/>
            <person name="Ramirez L."/>
            <person name="Pisabarro A.G."/>
            <person name="Kuo A."/>
            <person name="Tritt A."/>
            <person name="Lipzen A."/>
            <person name="He G."/>
            <person name="Yan M."/>
            <person name="Ng V."/>
            <person name="Cullen D."/>
            <person name="Martin F."/>
            <person name="Rosso M.-N."/>
            <person name="Henrissat B."/>
            <person name="Hibbett D."/>
            <person name="Martinez A.T."/>
            <person name="Grigoriev I.V."/>
        </authorList>
    </citation>
    <scope>NUCLEOTIDE SEQUENCE</scope>
    <source>
        <strain evidence="2">CBS 506.95</strain>
    </source>
</reference>